<dbReference type="AlphaFoldDB" id="A0A5D2VI09"/>
<feature type="compositionally biased region" description="Polar residues" evidence="1">
    <location>
        <begin position="1"/>
        <end position="14"/>
    </location>
</feature>
<dbReference type="Proteomes" id="UP000323597">
    <property type="component" value="Chromosome D03"/>
</dbReference>
<protein>
    <submittedName>
        <fullName evidence="2">Uncharacterized protein</fullName>
    </submittedName>
</protein>
<gene>
    <name evidence="2" type="ORF">E1A91_D03G000600v1</name>
</gene>
<organism evidence="2 3">
    <name type="scientific">Gossypium mustelinum</name>
    <name type="common">Cotton</name>
    <name type="synonym">Gossypium caicoense</name>
    <dbReference type="NCBI Taxonomy" id="34275"/>
    <lineage>
        <taxon>Eukaryota</taxon>
        <taxon>Viridiplantae</taxon>
        <taxon>Streptophyta</taxon>
        <taxon>Embryophyta</taxon>
        <taxon>Tracheophyta</taxon>
        <taxon>Spermatophyta</taxon>
        <taxon>Magnoliopsida</taxon>
        <taxon>eudicotyledons</taxon>
        <taxon>Gunneridae</taxon>
        <taxon>Pentapetalae</taxon>
        <taxon>rosids</taxon>
        <taxon>malvids</taxon>
        <taxon>Malvales</taxon>
        <taxon>Malvaceae</taxon>
        <taxon>Malvoideae</taxon>
        <taxon>Gossypium</taxon>
    </lineage>
</organism>
<accession>A0A5D2VI09</accession>
<keyword evidence="3" id="KW-1185">Reference proteome</keyword>
<feature type="region of interest" description="Disordered" evidence="1">
    <location>
        <begin position="1"/>
        <end position="20"/>
    </location>
</feature>
<sequence length="102" mass="11425">MSSQNHLGRSSANPGFQVERKLEVDDPSEVLQIMQMEAIASSNEVCEALKDEHLQKLISDNDSSLDALNVSDRTRQIYGTGFFCIFSDKVSYHLQPVLSYIS</sequence>
<feature type="non-terminal residue" evidence="2">
    <location>
        <position position="102"/>
    </location>
</feature>
<evidence type="ECO:0000313" key="2">
    <source>
        <dbReference type="EMBL" id="TYI88692.1"/>
    </source>
</evidence>
<name>A0A5D2VI09_GOSMU</name>
<proteinExistence type="predicted"/>
<evidence type="ECO:0000313" key="3">
    <source>
        <dbReference type="Proteomes" id="UP000323597"/>
    </source>
</evidence>
<evidence type="ECO:0000256" key="1">
    <source>
        <dbReference type="SAM" id="MobiDB-lite"/>
    </source>
</evidence>
<reference evidence="2 3" key="1">
    <citation type="submission" date="2019-07" db="EMBL/GenBank/DDBJ databases">
        <title>WGS assembly of Gossypium mustelinum.</title>
        <authorList>
            <person name="Chen Z.J."/>
            <person name="Sreedasyam A."/>
            <person name="Ando A."/>
            <person name="Song Q."/>
            <person name="De L."/>
            <person name="Hulse-Kemp A."/>
            <person name="Ding M."/>
            <person name="Ye W."/>
            <person name="Kirkbride R."/>
            <person name="Jenkins J."/>
            <person name="Plott C."/>
            <person name="Lovell J."/>
            <person name="Lin Y.-M."/>
            <person name="Vaughn R."/>
            <person name="Liu B."/>
            <person name="Li W."/>
            <person name="Simpson S."/>
            <person name="Scheffler B."/>
            <person name="Saski C."/>
            <person name="Grover C."/>
            <person name="Hu G."/>
            <person name="Conover J."/>
            <person name="Carlson J."/>
            <person name="Shu S."/>
            <person name="Boston L."/>
            <person name="Williams M."/>
            <person name="Peterson D."/>
            <person name="Mcgee K."/>
            <person name="Jones D."/>
            <person name="Wendel J."/>
            <person name="Stelly D."/>
            <person name="Grimwood J."/>
            <person name="Schmutz J."/>
        </authorList>
    </citation>
    <scope>NUCLEOTIDE SEQUENCE [LARGE SCALE GENOMIC DNA]</scope>
    <source>
        <strain evidence="2">1408120.09</strain>
    </source>
</reference>
<dbReference type="EMBL" id="CM017651">
    <property type="protein sequence ID" value="TYI88692.1"/>
    <property type="molecule type" value="Genomic_DNA"/>
</dbReference>